<evidence type="ECO:0000313" key="10">
    <source>
        <dbReference type="Proteomes" id="UP000242699"/>
    </source>
</evidence>
<evidence type="ECO:0000256" key="3">
    <source>
        <dbReference type="ARBA" id="ARBA00022475"/>
    </source>
</evidence>
<dbReference type="GO" id="GO:0005886">
    <property type="term" value="C:plasma membrane"/>
    <property type="evidence" value="ECO:0007669"/>
    <property type="project" value="UniProtKB-SubCell"/>
</dbReference>
<evidence type="ECO:0000256" key="8">
    <source>
        <dbReference type="SAM" id="Phobius"/>
    </source>
</evidence>
<proteinExistence type="inferred from homology"/>
<evidence type="ECO:0000256" key="4">
    <source>
        <dbReference type="ARBA" id="ARBA00022692"/>
    </source>
</evidence>
<dbReference type="Pfam" id="PF04093">
    <property type="entry name" value="MreD"/>
    <property type="match status" value="1"/>
</dbReference>
<dbReference type="AlphaFoldDB" id="A0A2T2WZT5"/>
<dbReference type="GO" id="GO:0008360">
    <property type="term" value="P:regulation of cell shape"/>
    <property type="evidence" value="ECO:0007669"/>
    <property type="project" value="UniProtKB-KW"/>
</dbReference>
<keyword evidence="6 8" id="KW-1133">Transmembrane helix</keyword>
<name>A0A2T2WZT5_9FIRM</name>
<dbReference type="NCBIfam" id="TIGR03426">
    <property type="entry name" value="shape_MreD"/>
    <property type="match status" value="1"/>
</dbReference>
<evidence type="ECO:0000256" key="7">
    <source>
        <dbReference type="ARBA" id="ARBA00023136"/>
    </source>
</evidence>
<feature type="transmembrane region" description="Helical" evidence="8">
    <location>
        <begin position="67"/>
        <end position="86"/>
    </location>
</feature>
<evidence type="ECO:0000313" key="9">
    <source>
        <dbReference type="EMBL" id="PSR27750.1"/>
    </source>
</evidence>
<organism evidence="9 10">
    <name type="scientific">Sulfobacillus benefaciens</name>
    <dbReference type="NCBI Taxonomy" id="453960"/>
    <lineage>
        <taxon>Bacteria</taxon>
        <taxon>Bacillati</taxon>
        <taxon>Bacillota</taxon>
        <taxon>Clostridia</taxon>
        <taxon>Eubacteriales</taxon>
        <taxon>Clostridiales Family XVII. Incertae Sedis</taxon>
        <taxon>Sulfobacillus</taxon>
    </lineage>
</organism>
<reference evidence="9 10" key="1">
    <citation type="journal article" date="2014" name="BMC Genomics">
        <title>Comparison of environmental and isolate Sulfobacillus genomes reveals diverse carbon, sulfur, nitrogen, and hydrogen metabolisms.</title>
        <authorList>
            <person name="Justice N.B."/>
            <person name="Norman A."/>
            <person name="Brown C.T."/>
            <person name="Singh A."/>
            <person name="Thomas B.C."/>
            <person name="Banfield J.F."/>
        </authorList>
    </citation>
    <scope>NUCLEOTIDE SEQUENCE [LARGE SCALE GENOMIC DNA]</scope>
    <source>
        <strain evidence="9">AMDSBA1</strain>
    </source>
</reference>
<keyword evidence="5" id="KW-0133">Cell shape</keyword>
<evidence type="ECO:0000256" key="2">
    <source>
        <dbReference type="ARBA" id="ARBA00007776"/>
    </source>
</evidence>
<comment type="similarity">
    <text evidence="2">Belongs to the MreD family.</text>
</comment>
<dbReference type="Proteomes" id="UP000242699">
    <property type="component" value="Unassembled WGS sequence"/>
</dbReference>
<feature type="transmembrane region" description="Helical" evidence="8">
    <location>
        <begin position="136"/>
        <end position="156"/>
    </location>
</feature>
<feature type="transmembrane region" description="Helical" evidence="8">
    <location>
        <begin position="98"/>
        <end position="124"/>
    </location>
</feature>
<evidence type="ECO:0000256" key="1">
    <source>
        <dbReference type="ARBA" id="ARBA00004651"/>
    </source>
</evidence>
<dbReference type="EMBL" id="PXYT01000024">
    <property type="protein sequence ID" value="PSR27750.1"/>
    <property type="molecule type" value="Genomic_DNA"/>
</dbReference>
<gene>
    <name evidence="9" type="primary">mreD</name>
    <name evidence="9" type="ORF">C7B43_11130</name>
</gene>
<accession>A0A2T2WZT5</accession>
<protein>
    <submittedName>
        <fullName evidence="9">Rod shape-determining protein MreD</fullName>
    </submittedName>
</protein>
<evidence type="ECO:0000256" key="5">
    <source>
        <dbReference type="ARBA" id="ARBA00022960"/>
    </source>
</evidence>
<comment type="subcellular location">
    <subcellularLocation>
        <location evidence="1">Cell membrane</location>
        <topology evidence="1">Multi-pass membrane protein</topology>
    </subcellularLocation>
</comment>
<keyword evidence="7 8" id="KW-0472">Membrane</keyword>
<feature type="transmembrane region" description="Helical" evidence="8">
    <location>
        <begin position="6"/>
        <end position="24"/>
    </location>
</feature>
<comment type="caution">
    <text evidence="9">The sequence shown here is derived from an EMBL/GenBank/DDBJ whole genome shotgun (WGS) entry which is preliminary data.</text>
</comment>
<keyword evidence="3" id="KW-1003">Cell membrane</keyword>
<keyword evidence="4 8" id="KW-0812">Transmembrane</keyword>
<evidence type="ECO:0000256" key="6">
    <source>
        <dbReference type="ARBA" id="ARBA00022989"/>
    </source>
</evidence>
<dbReference type="InterPro" id="IPR007227">
    <property type="entry name" value="Cell_shape_determining_MreD"/>
</dbReference>
<sequence length="173" mass="19285">MNRLRIGTWLILYLLALLIQVGLLPQIYPMGYVPNAVLSVTVLIALHETPKRGMWAGLLGGLMQDLWAGRLIGLNALTFALLGYGVAWVQQKIVRDPIFVPGLIAALSQVVVVPFQWVLLYIFGYHFSWLMFSRPLPVWILFSMLFTPALGGIVGFGTRRNRKGSAGYRSLSL</sequence>